<dbReference type="GO" id="GO:0043565">
    <property type="term" value="F:sequence-specific DNA binding"/>
    <property type="evidence" value="ECO:0007669"/>
    <property type="project" value="InterPro"/>
</dbReference>
<sequence>MLHESAPSESGERFRQTSLFCSNSLQFLVADRDAACQGVSKVFKPHELKPVHRGDSVSASLHHVSRGRLSLNRLEYGTDVDIDPQCLQDFYLIQIPLAGGADIHCGAMDFQSSPHLAALLSPELPVRMRWYGGAAQLVLRLERSDLEHHCAQHLPQQGRLPQFDPRLDLRQAGGSYFLQLLGLLMEGLADPAHPIHQPLVLKQFESSLLNALLYGQPHSLHGQLEGTRERNVSPYFIKRIEAYIAEHLHEPLSVETLAEHGGVSVRTLFAGFRTYRGTTPMHYLRDLRLERVHEELRSGRVESVTDTAYKWGFAHLGRFAQEYKRRYGESPSETRRFRGALSG</sequence>
<organism evidence="8">
    <name type="scientific">Pseudomonas oryzihabitans</name>
    <dbReference type="NCBI Taxonomy" id="47885"/>
    <lineage>
        <taxon>Bacteria</taxon>
        <taxon>Pseudomonadati</taxon>
        <taxon>Pseudomonadota</taxon>
        <taxon>Gammaproteobacteria</taxon>
        <taxon>Pseudomonadales</taxon>
        <taxon>Pseudomonadaceae</taxon>
        <taxon>Pseudomonas</taxon>
    </lineage>
</organism>
<keyword evidence="3" id="KW-0238">DNA-binding</keyword>
<dbReference type="AlphaFoldDB" id="A0A4Y5W0R7"/>
<dbReference type="GO" id="GO:0003700">
    <property type="term" value="F:DNA-binding transcription factor activity"/>
    <property type="evidence" value="ECO:0007669"/>
    <property type="project" value="InterPro"/>
</dbReference>
<reference evidence="8" key="1">
    <citation type="submission" date="2017-05" db="EMBL/GenBank/DDBJ databases">
        <title>Complete genome sequence of Pseudomonas psychrotolerans CS51.</title>
        <authorList>
            <person name="Asaf S."/>
            <person name="Kang S.M."/>
            <person name="Lee I.J."/>
        </authorList>
    </citation>
    <scope>NUCLEOTIDE SEQUENCE [LARGE SCALE GENOMIC DNA]</scope>
    <source>
        <strain evidence="8">CS51</strain>
    </source>
</reference>
<feature type="domain" description="HTH araC/xylS-type" evidence="7">
    <location>
        <begin position="238"/>
        <end position="337"/>
    </location>
</feature>
<evidence type="ECO:0000259" key="7">
    <source>
        <dbReference type="PROSITE" id="PS01124"/>
    </source>
</evidence>
<dbReference type="GO" id="GO:0009893">
    <property type="term" value="P:positive regulation of metabolic process"/>
    <property type="evidence" value="ECO:0007669"/>
    <property type="project" value="UniProtKB-ARBA"/>
</dbReference>
<name>A0A4Y5W0R7_9PSED</name>
<evidence type="ECO:0000313" key="8">
    <source>
        <dbReference type="EMBL" id="QDD88049.1"/>
    </source>
</evidence>
<evidence type="ECO:0000256" key="3">
    <source>
        <dbReference type="ARBA" id="ARBA00023125"/>
    </source>
</evidence>
<keyword evidence="4" id="KW-0010">Activator</keyword>
<dbReference type="PROSITE" id="PS00041">
    <property type="entry name" value="HTH_ARAC_FAMILY_1"/>
    <property type="match status" value="1"/>
</dbReference>
<evidence type="ECO:0000256" key="2">
    <source>
        <dbReference type="ARBA" id="ARBA00023015"/>
    </source>
</evidence>
<dbReference type="Pfam" id="PF14525">
    <property type="entry name" value="AraC_binding_2"/>
    <property type="match status" value="1"/>
</dbReference>
<evidence type="ECO:0000256" key="1">
    <source>
        <dbReference type="ARBA" id="ARBA00004496"/>
    </source>
</evidence>
<dbReference type="InterPro" id="IPR018060">
    <property type="entry name" value="HTH_AraC"/>
</dbReference>
<dbReference type="InterPro" id="IPR035418">
    <property type="entry name" value="AraC-bd_2"/>
</dbReference>
<dbReference type="PANTHER" id="PTHR46796">
    <property type="entry name" value="HTH-TYPE TRANSCRIPTIONAL ACTIVATOR RHAS-RELATED"/>
    <property type="match status" value="1"/>
</dbReference>
<dbReference type="InterPro" id="IPR009057">
    <property type="entry name" value="Homeodomain-like_sf"/>
</dbReference>
<dbReference type="PROSITE" id="PS01124">
    <property type="entry name" value="HTH_ARAC_FAMILY_2"/>
    <property type="match status" value="1"/>
</dbReference>
<dbReference type="SMART" id="SM00342">
    <property type="entry name" value="HTH_ARAC"/>
    <property type="match status" value="1"/>
</dbReference>
<evidence type="ECO:0000256" key="6">
    <source>
        <dbReference type="ARBA" id="ARBA00037345"/>
    </source>
</evidence>
<comment type="subcellular location">
    <subcellularLocation>
        <location evidence="1">Cytoplasm</location>
    </subcellularLocation>
</comment>
<keyword evidence="2" id="KW-0805">Transcription regulation</keyword>
<accession>A0A4Y5W0R7</accession>
<comment type="function">
    <text evidence="6">Regulatory protein of the TOL plasmid xyl operons. XylS activates the xylXYZLTEGFJQKIH operon required for the degradation of toluene, m-xylene and p-xylene.</text>
</comment>
<dbReference type="SUPFAM" id="SSF46689">
    <property type="entry name" value="Homeodomain-like"/>
    <property type="match status" value="2"/>
</dbReference>
<dbReference type="InterPro" id="IPR050204">
    <property type="entry name" value="AraC_XylS_family_regulators"/>
</dbReference>
<gene>
    <name evidence="8" type="ORF">CCZ28_03140</name>
</gene>
<keyword evidence="5" id="KW-0804">Transcription</keyword>
<dbReference type="GO" id="GO:0005737">
    <property type="term" value="C:cytoplasm"/>
    <property type="evidence" value="ECO:0007669"/>
    <property type="project" value="UniProtKB-SubCell"/>
</dbReference>
<evidence type="ECO:0000256" key="4">
    <source>
        <dbReference type="ARBA" id="ARBA00023159"/>
    </source>
</evidence>
<evidence type="ECO:0000256" key="5">
    <source>
        <dbReference type="ARBA" id="ARBA00023163"/>
    </source>
</evidence>
<protein>
    <submittedName>
        <fullName evidence="8">AraC family transcriptional regulator</fullName>
    </submittedName>
</protein>
<dbReference type="InterPro" id="IPR018062">
    <property type="entry name" value="HTH_AraC-typ_CS"/>
</dbReference>
<proteinExistence type="predicted"/>
<dbReference type="Pfam" id="PF12833">
    <property type="entry name" value="HTH_18"/>
    <property type="match status" value="1"/>
</dbReference>
<dbReference type="RefSeq" id="WP_140215813.1">
    <property type="nucleotide sequence ID" value="NZ_CP021645.1"/>
</dbReference>
<dbReference type="Gene3D" id="1.10.10.60">
    <property type="entry name" value="Homeodomain-like"/>
    <property type="match status" value="1"/>
</dbReference>
<dbReference type="EMBL" id="CP021645">
    <property type="protein sequence ID" value="QDD88049.1"/>
    <property type="molecule type" value="Genomic_DNA"/>
</dbReference>
<dbReference type="PANTHER" id="PTHR46796:SF6">
    <property type="entry name" value="ARAC SUBFAMILY"/>
    <property type="match status" value="1"/>
</dbReference>